<dbReference type="Proteomes" id="UP001154329">
    <property type="component" value="Chromosome 4"/>
</dbReference>
<dbReference type="InterPro" id="IPR023392">
    <property type="entry name" value="Tom20_dom_sf"/>
</dbReference>
<keyword evidence="3" id="KW-1185">Reference proteome</keyword>
<proteinExistence type="predicted"/>
<feature type="compositionally biased region" description="Basic and acidic residues" evidence="1">
    <location>
        <begin position="1"/>
        <end position="12"/>
    </location>
</feature>
<gene>
    <name evidence="2" type="ORF">APHIGO_LOCUS12016</name>
</gene>
<sequence length="149" mass="16539">MHREEDKDEGKILYRPQYGSTTMAHDDSSVTDVTSDGRSSGRRPMTPNKTNVRKWLADLFLQSVRAGEHLLESGHIDKAAAMFASATLLTDQSETFTDAVQRVYPGILYWLYKQRMVAMGYGHLFPKTKTCATTRAAGAPIRGRSPVSG</sequence>
<dbReference type="SUPFAM" id="SSF47157">
    <property type="entry name" value="Mitochondrial import receptor subunit Tom20"/>
    <property type="match status" value="1"/>
</dbReference>
<evidence type="ECO:0000313" key="3">
    <source>
        <dbReference type="Proteomes" id="UP001154329"/>
    </source>
</evidence>
<accession>A0A9P0JIV2</accession>
<reference evidence="2" key="1">
    <citation type="submission" date="2022-02" db="EMBL/GenBank/DDBJ databases">
        <authorList>
            <person name="King R."/>
        </authorList>
    </citation>
    <scope>NUCLEOTIDE SEQUENCE</scope>
</reference>
<dbReference type="EMBL" id="OU899037">
    <property type="protein sequence ID" value="CAH1738741.1"/>
    <property type="molecule type" value="Genomic_DNA"/>
</dbReference>
<evidence type="ECO:0000313" key="2">
    <source>
        <dbReference type="EMBL" id="CAH1738741.1"/>
    </source>
</evidence>
<evidence type="ECO:0000256" key="1">
    <source>
        <dbReference type="SAM" id="MobiDB-lite"/>
    </source>
</evidence>
<reference evidence="2" key="2">
    <citation type="submission" date="2022-10" db="EMBL/GenBank/DDBJ databases">
        <authorList>
            <consortium name="ENA_rothamsted_submissions"/>
            <consortium name="culmorum"/>
            <person name="King R."/>
        </authorList>
    </citation>
    <scope>NUCLEOTIDE SEQUENCE</scope>
</reference>
<name>A0A9P0JIV2_APHGO</name>
<protein>
    <submittedName>
        <fullName evidence="2">Uncharacterized protein</fullName>
    </submittedName>
</protein>
<dbReference type="Gene3D" id="1.20.960.10">
    <property type="entry name" value="Mitochondrial outer membrane translocase complex, subunit Tom20 domain"/>
    <property type="match status" value="1"/>
</dbReference>
<dbReference type="AlphaFoldDB" id="A0A9P0JIV2"/>
<organism evidence="2 3">
    <name type="scientific">Aphis gossypii</name>
    <name type="common">Cotton aphid</name>
    <dbReference type="NCBI Taxonomy" id="80765"/>
    <lineage>
        <taxon>Eukaryota</taxon>
        <taxon>Metazoa</taxon>
        <taxon>Ecdysozoa</taxon>
        <taxon>Arthropoda</taxon>
        <taxon>Hexapoda</taxon>
        <taxon>Insecta</taxon>
        <taxon>Pterygota</taxon>
        <taxon>Neoptera</taxon>
        <taxon>Paraneoptera</taxon>
        <taxon>Hemiptera</taxon>
        <taxon>Sternorrhyncha</taxon>
        <taxon>Aphidomorpha</taxon>
        <taxon>Aphidoidea</taxon>
        <taxon>Aphididae</taxon>
        <taxon>Aphidini</taxon>
        <taxon>Aphis</taxon>
        <taxon>Aphis</taxon>
    </lineage>
</organism>
<feature type="region of interest" description="Disordered" evidence="1">
    <location>
        <begin position="1"/>
        <end position="49"/>
    </location>
</feature>